<sequence>MSSLYQIIIVCSLLFFNSDYSRNNTLKTSKNTLFFDIVNKNEIIGNLKATKTTTDTTIHYKSVTTISTKIIKEIKVNYQYNVTYEKDKLKKANVFIDVNNKPYADILTNWEKEHYQITKNDKKEKVVEDEINYATILLYFDEPVGVERCYSEQDGSFNTIVALGNHRYKKINAKKHENIYHYKNGFLQKAEINGGLVKFEIIAHK</sequence>
<gene>
    <name evidence="1" type="ORF">LCGC14_0129520</name>
</gene>
<name>A0A0F9V4K9_9ZZZZ</name>
<dbReference type="EMBL" id="LAZR01000042">
    <property type="protein sequence ID" value="KKO00186.1"/>
    <property type="molecule type" value="Genomic_DNA"/>
</dbReference>
<evidence type="ECO:0000313" key="1">
    <source>
        <dbReference type="EMBL" id="KKO00186.1"/>
    </source>
</evidence>
<reference evidence="1" key="1">
    <citation type="journal article" date="2015" name="Nature">
        <title>Complex archaea that bridge the gap between prokaryotes and eukaryotes.</title>
        <authorList>
            <person name="Spang A."/>
            <person name="Saw J.H."/>
            <person name="Jorgensen S.L."/>
            <person name="Zaremba-Niedzwiedzka K."/>
            <person name="Martijn J."/>
            <person name="Lind A.E."/>
            <person name="van Eijk R."/>
            <person name="Schleper C."/>
            <person name="Guy L."/>
            <person name="Ettema T.J."/>
        </authorList>
    </citation>
    <scope>NUCLEOTIDE SEQUENCE</scope>
</reference>
<dbReference type="InterPro" id="IPR045767">
    <property type="entry name" value="DUF6134"/>
</dbReference>
<protein>
    <submittedName>
        <fullName evidence="1">Uncharacterized protein</fullName>
    </submittedName>
</protein>
<organism evidence="1">
    <name type="scientific">marine sediment metagenome</name>
    <dbReference type="NCBI Taxonomy" id="412755"/>
    <lineage>
        <taxon>unclassified sequences</taxon>
        <taxon>metagenomes</taxon>
        <taxon>ecological metagenomes</taxon>
    </lineage>
</organism>
<proteinExistence type="predicted"/>
<comment type="caution">
    <text evidence="1">The sequence shown here is derived from an EMBL/GenBank/DDBJ whole genome shotgun (WGS) entry which is preliminary data.</text>
</comment>
<dbReference type="AlphaFoldDB" id="A0A0F9V4K9"/>
<dbReference type="Pfam" id="PF19630">
    <property type="entry name" value="DUF6134"/>
    <property type="match status" value="1"/>
</dbReference>
<accession>A0A0F9V4K9</accession>